<dbReference type="GeneID" id="54360659"/>
<dbReference type="PANTHER" id="PTHR16861">
    <property type="entry name" value="GLYCOPROTEIN 38"/>
    <property type="match status" value="1"/>
</dbReference>
<feature type="transmembrane region" description="Helical" evidence="2">
    <location>
        <begin position="320"/>
        <end position="339"/>
    </location>
</feature>
<dbReference type="OrthoDB" id="5425848at2759"/>
<dbReference type="RefSeq" id="XP_033463181.1">
    <property type="nucleotide sequence ID" value="XM_033602859.1"/>
</dbReference>
<accession>A0A6J3MDQ5</accession>
<evidence type="ECO:0000256" key="3">
    <source>
        <dbReference type="SAM" id="SignalP"/>
    </source>
</evidence>
<reference evidence="5" key="2">
    <citation type="submission" date="2020-04" db="EMBL/GenBank/DDBJ databases">
        <authorList>
            <consortium name="NCBI Genome Project"/>
        </authorList>
    </citation>
    <scope>NUCLEOTIDE SEQUENCE</scope>
    <source>
        <strain evidence="5">CBS 342.82</strain>
    </source>
</reference>
<feature type="signal peptide" evidence="3">
    <location>
        <begin position="1"/>
        <end position="26"/>
    </location>
</feature>
<reference evidence="5" key="3">
    <citation type="submission" date="2025-08" db="UniProtKB">
        <authorList>
            <consortium name="RefSeq"/>
        </authorList>
    </citation>
    <scope>IDENTIFICATION</scope>
    <source>
        <strain evidence="5">CBS 342.82</strain>
    </source>
</reference>
<gene>
    <name evidence="5" type="ORF">K489DRAFT_367396</name>
</gene>
<name>A0A6J3MDQ5_9PEZI</name>
<reference evidence="5" key="1">
    <citation type="submission" date="2020-01" db="EMBL/GenBank/DDBJ databases">
        <authorList>
            <consortium name="DOE Joint Genome Institute"/>
            <person name="Haridas S."/>
            <person name="Albert R."/>
            <person name="Binder M."/>
            <person name="Bloem J."/>
            <person name="Labutti K."/>
            <person name="Salamov A."/>
            <person name="Andreopoulos B."/>
            <person name="Baker S.E."/>
            <person name="Barry K."/>
            <person name="Bills G."/>
            <person name="Bluhm B.H."/>
            <person name="Cannon C."/>
            <person name="Castanera R."/>
            <person name="Culley D.E."/>
            <person name="Daum C."/>
            <person name="Ezra D."/>
            <person name="Gonzalez J.B."/>
            <person name="Henrissat B."/>
            <person name="Kuo A."/>
            <person name="Liang C."/>
            <person name="Lipzen A."/>
            <person name="Lutzoni F."/>
            <person name="Magnuson J."/>
            <person name="Mondo S."/>
            <person name="Nolan M."/>
            <person name="Ohm R."/>
            <person name="Pangilinan J."/>
            <person name="Park H.-J."/>
            <person name="Ramirez L."/>
            <person name="Alfaro M."/>
            <person name="Sun H."/>
            <person name="Tritt A."/>
            <person name="Yoshinaga Y."/>
            <person name="Zwiers L.-H."/>
            <person name="Turgeon B.G."/>
            <person name="Goodwin S.B."/>
            <person name="Spatafora J.W."/>
            <person name="Crous P.W."/>
            <person name="Grigoriev I.V."/>
        </authorList>
    </citation>
    <scope>NUCLEOTIDE SEQUENCE</scope>
    <source>
        <strain evidence="5">CBS 342.82</strain>
    </source>
</reference>
<feature type="region of interest" description="Disordered" evidence="1">
    <location>
        <begin position="286"/>
        <end position="305"/>
    </location>
</feature>
<feature type="chain" id="PRO_5027090316" evidence="3">
    <location>
        <begin position="27"/>
        <end position="389"/>
    </location>
</feature>
<evidence type="ECO:0000313" key="5">
    <source>
        <dbReference type="RefSeq" id="XP_033463181.1"/>
    </source>
</evidence>
<organism evidence="5">
    <name type="scientific">Dissoconium aciculare CBS 342.82</name>
    <dbReference type="NCBI Taxonomy" id="1314786"/>
    <lineage>
        <taxon>Eukaryota</taxon>
        <taxon>Fungi</taxon>
        <taxon>Dikarya</taxon>
        <taxon>Ascomycota</taxon>
        <taxon>Pezizomycotina</taxon>
        <taxon>Dothideomycetes</taxon>
        <taxon>Dothideomycetidae</taxon>
        <taxon>Mycosphaerellales</taxon>
        <taxon>Dissoconiaceae</taxon>
        <taxon>Dissoconium</taxon>
    </lineage>
</organism>
<protein>
    <submittedName>
        <fullName evidence="5">Uncharacterized protein</fullName>
    </submittedName>
</protein>
<evidence type="ECO:0000256" key="2">
    <source>
        <dbReference type="SAM" id="Phobius"/>
    </source>
</evidence>
<keyword evidence="4" id="KW-1185">Reference proteome</keyword>
<feature type="transmembrane region" description="Helical" evidence="2">
    <location>
        <begin position="234"/>
        <end position="258"/>
    </location>
</feature>
<evidence type="ECO:0000256" key="1">
    <source>
        <dbReference type="SAM" id="MobiDB-lite"/>
    </source>
</evidence>
<sequence>MRLQSTSISLLRLTLSLLITPQIVLANPQPHPSEQAGFTYNELFARYDCAGTTCGYSGQYCCGAGLACVTANSIALCTPSAAVAATATNGYWQYYTTTYVQTDLRTITSTMSTYVVGVGVATAAPTTNPQCSFAHGEQPCGSICCASDQYCFSPGQCAPAGNGGSSGFYMTYTAPTTMPTGMATPGAPLRPTSSGVTTATATNTPTTTVAFIPPVVTGANVTLSGMEVSASSGLSGGAIAGIVIGVLLALGLLGFILFCCCVKGLIDGCLACFGFGKKKRVTEVDEYERHSHHTSGGPKRTWYGAPIRTSKPASKKSGGGFNILAVLGGLGALWAILGLKRRHDKEEKKQERINEGYSEYSYSEDYYTSASKFQCPSGLAHAFYRNTTC</sequence>
<dbReference type="PANTHER" id="PTHR16861:SF10">
    <property type="entry name" value="MID2 DOMAIN-CONTAINING PROTEIN"/>
    <property type="match status" value="1"/>
</dbReference>
<dbReference type="AlphaFoldDB" id="A0A6J3MDQ5"/>
<keyword evidence="2" id="KW-0472">Membrane</keyword>
<keyword evidence="3" id="KW-0732">Signal</keyword>
<dbReference type="Proteomes" id="UP000504637">
    <property type="component" value="Unplaced"/>
</dbReference>
<proteinExistence type="predicted"/>
<keyword evidence="2" id="KW-0812">Transmembrane</keyword>
<keyword evidence="2" id="KW-1133">Transmembrane helix</keyword>
<evidence type="ECO:0000313" key="4">
    <source>
        <dbReference type="Proteomes" id="UP000504637"/>
    </source>
</evidence>